<keyword evidence="2" id="KW-1185">Reference proteome</keyword>
<dbReference type="Proteomes" id="UP000248021">
    <property type="component" value="Unassembled WGS sequence"/>
</dbReference>
<organism evidence="1 2">
    <name type="scientific">Chelatococcus asaccharovorans</name>
    <dbReference type="NCBI Taxonomy" id="28210"/>
    <lineage>
        <taxon>Bacteria</taxon>
        <taxon>Pseudomonadati</taxon>
        <taxon>Pseudomonadota</taxon>
        <taxon>Alphaproteobacteria</taxon>
        <taxon>Hyphomicrobiales</taxon>
        <taxon>Chelatococcaceae</taxon>
        <taxon>Chelatococcus</taxon>
    </lineage>
</organism>
<name>A0A2V3U2S6_9HYPH</name>
<dbReference type="RefSeq" id="WP_110376636.1">
    <property type="nucleotide sequence ID" value="NZ_JAHBRY010000001.1"/>
</dbReference>
<comment type="caution">
    <text evidence="1">The sequence shown here is derived from an EMBL/GenBank/DDBJ whole genome shotgun (WGS) entry which is preliminary data.</text>
</comment>
<dbReference type="AlphaFoldDB" id="A0A2V3U2S6"/>
<evidence type="ECO:0000313" key="1">
    <source>
        <dbReference type="EMBL" id="PXW55876.1"/>
    </source>
</evidence>
<accession>A0A2V3U2S6</accession>
<proteinExistence type="predicted"/>
<gene>
    <name evidence="1" type="ORF">C7450_109290</name>
</gene>
<reference evidence="1 2" key="1">
    <citation type="submission" date="2018-05" db="EMBL/GenBank/DDBJ databases">
        <title>Genomic Encyclopedia of Type Strains, Phase IV (KMG-IV): sequencing the most valuable type-strain genomes for metagenomic binning, comparative biology and taxonomic classification.</title>
        <authorList>
            <person name="Goeker M."/>
        </authorList>
    </citation>
    <scope>NUCLEOTIDE SEQUENCE [LARGE SCALE GENOMIC DNA]</scope>
    <source>
        <strain evidence="1 2">DSM 6462</strain>
    </source>
</reference>
<evidence type="ECO:0000313" key="2">
    <source>
        <dbReference type="Proteomes" id="UP000248021"/>
    </source>
</evidence>
<protein>
    <submittedName>
        <fullName evidence="1">Uncharacterized protein</fullName>
    </submittedName>
</protein>
<dbReference type="OrthoDB" id="8448143at2"/>
<sequence>MSEVILVRTHYFDEILEGFCSRLQAESGRQVVALVDESKGTVAVPDAFGKVTLDFEKLTERGIYIPRDAAWRCGDYCYYAARLARPEATAFWLVEADVRFRMDHLSEFFDTFPGPDEVDFIVAGYHKSTSKWWWYGAMHAFSEQVYGCMYPLTRLSARAIDHLMTRRAEHSVVFQERLSKGEAGLSWPNDESFTATTLSCDGFICRDINGFGRTFHSKKTFRVGRPVSLRELETQPNDGQIHHPVVSGQSFLRKMKYSFSSLLKKEVPAEEIRGIFNTRLFLLVALETDPVTALKFHEDCEAALARSVS</sequence>
<dbReference type="EMBL" id="QJJK01000009">
    <property type="protein sequence ID" value="PXW55876.1"/>
    <property type="molecule type" value="Genomic_DNA"/>
</dbReference>